<dbReference type="PIRSF" id="PIRSF039117">
    <property type="entry name" value="KaiC"/>
    <property type="match status" value="1"/>
</dbReference>
<dbReference type="InterPro" id="IPR014774">
    <property type="entry name" value="KaiC-like_dom"/>
</dbReference>
<dbReference type="SMART" id="SM00382">
    <property type="entry name" value="AAA"/>
    <property type="match status" value="2"/>
</dbReference>
<dbReference type="EC" id="2.7.11.1" evidence="1"/>
<dbReference type="EMBL" id="JEMB01003272">
    <property type="protein sequence ID" value="KYF74464.1"/>
    <property type="molecule type" value="Genomic_DNA"/>
</dbReference>
<evidence type="ECO:0000313" key="9">
    <source>
        <dbReference type="EMBL" id="KYF74464.1"/>
    </source>
</evidence>
<dbReference type="GO" id="GO:0005524">
    <property type="term" value="F:ATP binding"/>
    <property type="evidence" value="ECO:0007669"/>
    <property type="project" value="InterPro"/>
</dbReference>
<protein>
    <recommendedName>
        <fullName evidence="1">non-specific serine/threonine protein kinase</fullName>
        <ecNumber evidence="1">2.7.11.1</ecNumber>
    </recommendedName>
</protein>
<dbReference type="GO" id="GO:0004674">
    <property type="term" value="F:protein serine/threonine kinase activity"/>
    <property type="evidence" value="ECO:0007669"/>
    <property type="project" value="UniProtKB-EC"/>
</dbReference>
<dbReference type="InterPro" id="IPR027417">
    <property type="entry name" value="P-loop_NTPase"/>
</dbReference>
<gene>
    <name evidence="9" type="ORF">BE17_17530</name>
</gene>
<dbReference type="PANTHER" id="PTHR42926:SF1">
    <property type="entry name" value="CIRCADIAN CLOCK OSCILLATOR PROTEIN KAIC 1"/>
    <property type="match status" value="1"/>
</dbReference>
<evidence type="ECO:0000313" key="10">
    <source>
        <dbReference type="Proteomes" id="UP000075635"/>
    </source>
</evidence>
<evidence type="ECO:0000256" key="6">
    <source>
        <dbReference type="ARBA" id="ARBA00022801"/>
    </source>
</evidence>
<dbReference type="InterPro" id="IPR003593">
    <property type="entry name" value="AAA+_ATPase"/>
</dbReference>
<dbReference type="SUPFAM" id="SSF52540">
    <property type="entry name" value="P-loop containing nucleoside triphosphate hydrolases"/>
    <property type="match status" value="2"/>
</dbReference>
<keyword evidence="4" id="KW-0677">Repeat</keyword>
<keyword evidence="6" id="KW-0378">Hydrolase</keyword>
<organism evidence="9 10">
    <name type="scientific">Sorangium cellulosum</name>
    <name type="common">Polyangium cellulosum</name>
    <dbReference type="NCBI Taxonomy" id="56"/>
    <lineage>
        <taxon>Bacteria</taxon>
        <taxon>Pseudomonadati</taxon>
        <taxon>Myxococcota</taxon>
        <taxon>Polyangia</taxon>
        <taxon>Polyangiales</taxon>
        <taxon>Polyangiaceae</taxon>
        <taxon>Sorangium</taxon>
    </lineage>
</organism>
<proteinExistence type="predicted"/>
<sequence length="515" mass="57602">MTREREDQQGAQGPSPGGEESDSSSADAPRLVTGIPRLDYILKGGFLRNGTYALMGPPGSGKTIFGNQLCFEHVRKSPGGRCVYVTLLVESHSKMIRHLSGMRFFDPGMIPDRIYYISGYPALRDQGLTGLLELLRRTLRERRGTDVLVIDGLESVEQRAPTALAYREFVHEIQGLSTLSDCTTFLLTSTRERSHAENALVDGVIELTDQLIGSRAVRELTVHKFRGSDSLRGKHEVEIDTSGMVIHPRTEIQFDSPQASATEERKRMGFGIESFDAMIEGGLPSGSTTALLGAPGTGKTLLGLSFLVEGARQGQEGIYFGFYEPPPRLCEKARKVGIELDTYIENGMIRLIWQPPLEHMMDSLAEQLIELLRQDPKPRRRLFIDGIEGFRAASVYPDRMPRFLSAFTNQLRMLDVTTVVTEELDLFTPLIKMPNPELGNVVETVILLRYVELKSQIHRLISIMKMRESLYDRSIREFVIGERGIEVASSFRSAEQILSGHARVLGGFREKEEDP</sequence>
<keyword evidence="3" id="KW-0808">Transferase</keyword>
<dbReference type="InterPro" id="IPR030665">
    <property type="entry name" value="KaiC"/>
</dbReference>
<comment type="caution">
    <text evidence="9">The sequence shown here is derived from an EMBL/GenBank/DDBJ whole genome shotgun (WGS) entry which is preliminary data.</text>
</comment>
<accession>A0A150R2N0</accession>
<reference evidence="9 10" key="1">
    <citation type="submission" date="2014-02" db="EMBL/GenBank/DDBJ databases">
        <title>The small core and large imbalanced accessory genome model reveals a collaborative survival strategy of Sorangium cellulosum strains in nature.</title>
        <authorList>
            <person name="Han K."/>
            <person name="Peng R."/>
            <person name="Blom J."/>
            <person name="Li Y.-Z."/>
        </authorList>
    </citation>
    <scope>NUCLEOTIDE SEQUENCE [LARGE SCALE GENOMIC DNA]</scope>
    <source>
        <strain evidence="9 10">So0011-07</strain>
    </source>
</reference>
<feature type="region of interest" description="Disordered" evidence="7">
    <location>
        <begin position="1"/>
        <end position="29"/>
    </location>
</feature>
<keyword evidence="5" id="KW-0418">Kinase</keyword>
<dbReference type="Proteomes" id="UP000075635">
    <property type="component" value="Unassembled WGS sequence"/>
</dbReference>
<evidence type="ECO:0000256" key="5">
    <source>
        <dbReference type="ARBA" id="ARBA00022777"/>
    </source>
</evidence>
<keyword evidence="2" id="KW-0597">Phosphoprotein</keyword>
<evidence type="ECO:0000256" key="3">
    <source>
        <dbReference type="ARBA" id="ARBA00022679"/>
    </source>
</evidence>
<dbReference type="GO" id="GO:0016787">
    <property type="term" value="F:hydrolase activity"/>
    <property type="evidence" value="ECO:0007669"/>
    <property type="project" value="UniProtKB-KW"/>
</dbReference>
<feature type="compositionally biased region" description="Low complexity" evidence="7">
    <location>
        <begin position="13"/>
        <end position="29"/>
    </location>
</feature>
<feature type="domain" description="KaiC" evidence="8">
    <location>
        <begin position="266"/>
        <end position="501"/>
    </location>
</feature>
<evidence type="ECO:0000256" key="7">
    <source>
        <dbReference type="SAM" id="MobiDB-lite"/>
    </source>
</evidence>
<dbReference type="InterPro" id="IPR051347">
    <property type="entry name" value="Circadian_clock_KaiC-rel"/>
</dbReference>
<dbReference type="Gene3D" id="3.40.50.300">
    <property type="entry name" value="P-loop containing nucleotide triphosphate hydrolases"/>
    <property type="match status" value="2"/>
</dbReference>
<dbReference type="PROSITE" id="PS51146">
    <property type="entry name" value="KAIC"/>
    <property type="match status" value="1"/>
</dbReference>
<dbReference type="InterPro" id="IPR010624">
    <property type="entry name" value="KaiC_dom"/>
</dbReference>
<name>A0A150R2N0_SORCE</name>
<dbReference type="Pfam" id="PF06745">
    <property type="entry name" value="ATPase"/>
    <property type="match status" value="2"/>
</dbReference>
<evidence type="ECO:0000259" key="8">
    <source>
        <dbReference type="PROSITE" id="PS51146"/>
    </source>
</evidence>
<dbReference type="PANTHER" id="PTHR42926">
    <property type="match status" value="1"/>
</dbReference>
<evidence type="ECO:0000256" key="1">
    <source>
        <dbReference type="ARBA" id="ARBA00012513"/>
    </source>
</evidence>
<evidence type="ECO:0000256" key="4">
    <source>
        <dbReference type="ARBA" id="ARBA00022737"/>
    </source>
</evidence>
<evidence type="ECO:0000256" key="2">
    <source>
        <dbReference type="ARBA" id="ARBA00022553"/>
    </source>
</evidence>
<dbReference type="AlphaFoldDB" id="A0A150R2N0"/>